<evidence type="ECO:0000256" key="1">
    <source>
        <dbReference type="ARBA" id="ARBA00010792"/>
    </source>
</evidence>
<dbReference type="Proteomes" id="UP001596047">
    <property type="component" value="Unassembled WGS sequence"/>
</dbReference>
<proteinExistence type="inferred from homology"/>
<dbReference type="PANTHER" id="PTHR42709">
    <property type="entry name" value="ALKALINE PHOSPHATASE LIKE PROTEIN"/>
    <property type="match status" value="1"/>
</dbReference>
<protein>
    <submittedName>
        <fullName evidence="4">DedA family protein</fullName>
    </submittedName>
</protein>
<dbReference type="Pfam" id="PF09335">
    <property type="entry name" value="VTT_dom"/>
    <property type="match status" value="1"/>
</dbReference>
<organism evidence="4 5">
    <name type="scientific">Paenibacillus solisilvae</name>
    <dbReference type="NCBI Taxonomy" id="2486751"/>
    <lineage>
        <taxon>Bacteria</taxon>
        <taxon>Bacillati</taxon>
        <taxon>Bacillota</taxon>
        <taxon>Bacilli</taxon>
        <taxon>Bacillales</taxon>
        <taxon>Paenibacillaceae</taxon>
        <taxon>Paenibacillus</taxon>
    </lineage>
</organism>
<dbReference type="PANTHER" id="PTHR42709:SF9">
    <property type="entry name" value="ALKALINE PHOSPHATASE LIKE PROTEIN"/>
    <property type="match status" value="1"/>
</dbReference>
<dbReference type="InterPro" id="IPR051311">
    <property type="entry name" value="DedA_domain"/>
</dbReference>
<dbReference type="EMBL" id="JBHSOW010000030">
    <property type="protein sequence ID" value="MFC5649105.1"/>
    <property type="molecule type" value="Genomic_DNA"/>
</dbReference>
<feature type="transmembrane region" description="Helical" evidence="2">
    <location>
        <begin position="12"/>
        <end position="31"/>
    </location>
</feature>
<keyword evidence="5" id="KW-1185">Reference proteome</keyword>
<dbReference type="RefSeq" id="WP_379187605.1">
    <property type="nucleotide sequence ID" value="NZ_JBHSOW010000030.1"/>
</dbReference>
<evidence type="ECO:0000259" key="3">
    <source>
        <dbReference type="Pfam" id="PF09335"/>
    </source>
</evidence>
<keyword evidence="2" id="KW-1133">Transmembrane helix</keyword>
<feature type="transmembrane region" description="Helical" evidence="2">
    <location>
        <begin position="171"/>
        <end position="194"/>
    </location>
</feature>
<feature type="domain" description="VTT" evidence="3">
    <location>
        <begin position="30"/>
        <end position="157"/>
    </location>
</feature>
<name>A0ABW0VY32_9BACL</name>
<dbReference type="InterPro" id="IPR032816">
    <property type="entry name" value="VTT_dom"/>
</dbReference>
<evidence type="ECO:0000256" key="2">
    <source>
        <dbReference type="SAM" id="Phobius"/>
    </source>
</evidence>
<keyword evidence="2" id="KW-0472">Membrane</keyword>
<sequence length="200" mass="22454">MEHALHLLISRFGYIGLTLSLALGIVGVPVPDETLLTYAGYLICSGNLILPFVILSAFIGAAAGITASYIIGSKWGLPFLLKYGPKLHISHRKIESAQKWMTKYGNFLLFVGFFVPGLRHLTAYLAGISRLNLRTFMLYAYTGALLWSTIFVYIGYMLGNRWQTVKHYIHHYGFSLLLTVSLAALLVILYRLLFMKKMKA</sequence>
<keyword evidence="2" id="KW-0812">Transmembrane</keyword>
<accession>A0ABW0VY32</accession>
<feature type="transmembrane region" description="Helical" evidence="2">
    <location>
        <begin position="107"/>
        <end position="126"/>
    </location>
</feature>
<feature type="transmembrane region" description="Helical" evidence="2">
    <location>
        <begin position="138"/>
        <end position="159"/>
    </location>
</feature>
<gene>
    <name evidence="4" type="ORF">ACFPYJ_08165</name>
</gene>
<evidence type="ECO:0000313" key="5">
    <source>
        <dbReference type="Proteomes" id="UP001596047"/>
    </source>
</evidence>
<comment type="similarity">
    <text evidence="1">Belongs to the DedA family.</text>
</comment>
<reference evidence="5" key="1">
    <citation type="journal article" date="2019" name="Int. J. Syst. Evol. Microbiol.">
        <title>The Global Catalogue of Microorganisms (GCM) 10K type strain sequencing project: providing services to taxonomists for standard genome sequencing and annotation.</title>
        <authorList>
            <consortium name="The Broad Institute Genomics Platform"/>
            <consortium name="The Broad Institute Genome Sequencing Center for Infectious Disease"/>
            <person name="Wu L."/>
            <person name="Ma J."/>
        </authorList>
    </citation>
    <scope>NUCLEOTIDE SEQUENCE [LARGE SCALE GENOMIC DNA]</scope>
    <source>
        <strain evidence="5">CGMCC 1.3240</strain>
    </source>
</reference>
<evidence type="ECO:0000313" key="4">
    <source>
        <dbReference type="EMBL" id="MFC5649105.1"/>
    </source>
</evidence>
<feature type="transmembrane region" description="Helical" evidence="2">
    <location>
        <begin position="38"/>
        <end position="71"/>
    </location>
</feature>
<comment type="caution">
    <text evidence="4">The sequence shown here is derived from an EMBL/GenBank/DDBJ whole genome shotgun (WGS) entry which is preliminary data.</text>
</comment>